<evidence type="ECO:0000313" key="2">
    <source>
        <dbReference type="WBParaSite" id="Csp11.Scaffold629.g11528.t1"/>
    </source>
</evidence>
<sequence>MEVVRNHLDRVQPNWKEAPLAELNAALACHCSFTDDTDRSKSSECSKSLEKQMENIRAYLYRVKPDWLEAPTPLATQPSVVIHDRFRGYEKKGTLQISEKNVNNARFGPLKKQCSGSVKKI</sequence>
<proteinExistence type="predicted"/>
<name>A0A1I7TT68_9PELO</name>
<accession>A0A1I7TT68</accession>
<dbReference type="WBParaSite" id="Csp11.Scaffold629.g11528.t1">
    <property type="protein sequence ID" value="Csp11.Scaffold629.g11528.t1"/>
    <property type="gene ID" value="Csp11.Scaffold629.g11528"/>
</dbReference>
<reference evidence="2" key="1">
    <citation type="submission" date="2016-11" db="UniProtKB">
        <authorList>
            <consortium name="WormBaseParasite"/>
        </authorList>
    </citation>
    <scope>IDENTIFICATION</scope>
</reference>
<protein>
    <submittedName>
        <fullName evidence="2">INCENP_ARK-bind domain-containing protein</fullName>
    </submittedName>
</protein>
<keyword evidence="1" id="KW-1185">Reference proteome</keyword>
<dbReference type="AlphaFoldDB" id="A0A1I7TT68"/>
<dbReference type="Proteomes" id="UP000095282">
    <property type="component" value="Unplaced"/>
</dbReference>
<organism evidence="1 2">
    <name type="scientific">Caenorhabditis tropicalis</name>
    <dbReference type="NCBI Taxonomy" id="1561998"/>
    <lineage>
        <taxon>Eukaryota</taxon>
        <taxon>Metazoa</taxon>
        <taxon>Ecdysozoa</taxon>
        <taxon>Nematoda</taxon>
        <taxon>Chromadorea</taxon>
        <taxon>Rhabditida</taxon>
        <taxon>Rhabditina</taxon>
        <taxon>Rhabditomorpha</taxon>
        <taxon>Rhabditoidea</taxon>
        <taxon>Rhabditidae</taxon>
        <taxon>Peloderinae</taxon>
        <taxon>Caenorhabditis</taxon>
    </lineage>
</organism>
<evidence type="ECO:0000313" key="1">
    <source>
        <dbReference type="Proteomes" id="UP000095282"/>
    </source>
</evidence>